<dbReference type="AlphaFoldDB" id="A0A9Q0X5D9"/>
<dbReference type="EMBL" id="JAPFRF010000024">
    <property type="protein sequence ID" value="KAJ7303188.1"/>
    <property type="molecule type" value="Genomic_DNA"/>
</dbReference>
<dbReference type="OrthoDB" id="5920357at2759"/>
<dbReference type="PANTHER" id="PTHR45913:SF22">
    <property type="entry name" value="SCAN BOX DOMAIN-CONTAINING PROTEIN"/>
    <property type="match status" value="1"/>
</dbReference>
<keyword evidence="2" id="KW-1185">Reference proteome</keyword>
<comment type="caution">
    <text evidence="1">The sequence shown here is derived from an EMBL/GenBank/DDBJ whole genome shotgun (WGS) entry which is preliminary data.</text>
</comment>
<protein>
    <submittedName>
        <fullName evidence="1">Uncharacterized protein</fullName>
    </submittedName>
</protein>
<sequence>MVGRHHGFIALLKKEVPGILALNDRLFGQLCKENDEEINRLLLHTEVRWLPKRTCLTRFSNLFNSVLEFREEKDVALRDRVLQFKMDVAYMTNLFTKFNGINLQLQGKELNLIITKSVLSAFLKRLTLWKQNFGRNEFSQFSILSDMHKSSEIPFDETQAYCQHLESLHKDFSERFKDSLSLEVPQWVMNPFMNIETAELLFGIWKLLIQKTTKTPPFAEVAFSKEGLNVFKRRTQKK</sequence>
<evidence type="ECO:0000313" key="2">
    <source>
        <dbReference type="Proteomes" id="UP001142489"/>
    </source>
</evidence>
<reference evidence="1" key="1">
    <citation type="journal article" date="2023" name="DNA Res.">
        <title>Chromosome-level genome assembly of Phrynocephalus forsythii using third-generation DNA sequencing and Hi-C analysis.</title>
        <authorList>
            <person name="Qi Y."/>
            <person name="Zhao W."/>
            <person name="Zhao Y."/>
            <person name="Niu C."/>
            <person name="Cao S."/>
            <person name="Zhang Y."/>
        </authorList>
    </citation>
    <scope>NUCLEOTIDE SEQUENCE</scope>
    <source>
        <tissue evidence="1">Muscle</tissue>
    </source>
</reference>
<dbReference type="Proteomes" id="UP001142489">
    <property type="component" value="Unassembled WGS sequence"/>
</dbReference>
<organism evidence="1 2">
    <name type="scientific">Phrynocephalus forsythii</name>
    <dbReference type="NCBI Taxonomy" id="171643"/>
    <lineage>
        <taxon>Eukaryota</taxon>
        <taxon>Metazoa</taxon>
        <taxon>Chordata</taxon>
        <taxon>Craniata</taxon>
        <taxon>Vertebrata</taxon>
        <taxon>Euteleostomi</taxon>
        <taxon>Lepidosauria</taxon>
        <taxon>Squamata</taxon>
        <taxon>Bifurcata</taxon>
        <taxon>Unidentata</taxon>
        <taxon>Episquamata</taxon>
        <taxon>Toxicofera</taxon>
        <taxon>Iguania</taxon>
        <taxon>Acrodonta</taxon>
        <taxon>Agamidae</taxon>
        <taxon>Agaminae</taxon>
        <taxon>Phrynocephalus</taxon>
    </lineage>
</organism>
<gene>
    <name evidence="1" type="ORF">JRQ81_012121</name>
</gene>
<evidence type="ECO:0000313" key="1">
    <source>
        <dbReference type="EMBL" id="KAJ7303188.1"/>
    </source>
</evidence>
<dbReference type="PANTHER" id="PTHR45913">
    <property type="entry name" value="EPM2A-INTERACTING PROTEIN 1"/>
    <property type="match status" value="1"/>
</dbReference>
<proteinExistence type="predicted"/>
<name>A0A9Q0X5D9_9SAUR</name>
<accession>A0A9Q0X5D9</accession>